<dbReference type="EMBL" id="BMNH01000023">
    <property type="protein sequence ID" value="GGO77592.1"/>
    <property type="molecule type" value="Genomic_DNA"/>
</dbReference>
<reference evidence="1" key="2">
    <citation type="submission" date="2020-09" db="EMBL/GenBank/DDBJ databases">
        <authorList>
            <person name="Sun Q."/>
            <person name="Zhou Y."/>
        </authorList>
    </citation>
    <scope>NUCLEOTIDE SEQUENCE</scope>
    <source>
        <strain evidence="1">CGMCC 4.7368</strain>
    </source>
</reference>
<keyword evidence="2" id="KW-1185">Reference proteome</keyword>
<dbReference type="AlphaFoldDB" id="A0A917Z7Y7"/>
<evidence type="ECO:0000313" key="2">
    <source>
        <dbReference type="Proteomes" id="UP000646523"/>
    </source>
</evidence>
<name>A0A917Z7Y7_9ACTN</name>
<sequence>MAGFEIYFDALSDCADRALHISKQFKGMADESPPAVSAKCFGDLSGKSDKLGDAVNKLEKMLDTESRYAEQNLLKVEGALHTVINNIKRSDNPDNPNNQVKD</sequence>
<gene>
    <name evidence="1" type="ORF">GCM10012289_57610</name>
</gene>
<proteinExistence type="predicted"/>
<protein>
    <submittedName>
        <fullName evidence="1">Uncharacterized protein</fullName>
    </submittedName>
</protein>
<dbReference type="RefSeq" id="WP_189127330.1">
    <property type="nucleotide sequence ID" value="NZ_BMNH01000023.1"/>
</dbReference>
<organism evidence="1 2">
    <name type="scientific">Nonomuraea cavernae</name>
    <dbReference type="NCBI Taxonomy" id="2045107"/>
    <lineage>
        <taxon>Bacteria</taxon>
        <taxon>Bacillati</taxon>
        <taxon>Actinomycetota</taxon>
        <taxon>Actinomycetes</taxon>
        <taxon>Streptosporangiales</taxon>
        <taxon>Streptosporangiaceae</taxon>
        <taxon>Nonomuraea</taxon>
    </lineage>
</organism>
<accession>A0A917Z7Y7</accession>
<comment type="caution">
    <text evidence="1">The sequence shown here is derived from an EMBL/GenBank/DDBJ whole genome shotgun (WGS) entry which is preliminary data.</text>
</comment>
<reference evidence="1" key="1">
    <citation type="journal article" date="2014" name="Int. J. Syst. Evol. Microbiol.">
        <title>Complete genome sequence of Corynebacterium casei LMG S-19264T (=DSM 44701T), isolated from a smear-ripened cheese.</title>
        <authorList>
            <consortium name="US DOE Joint Genome Institute (JGI-PGF)"/>
            <person name="Walter F."/>
            <person name="Albersmeier A."/>
            <person name="Kalinowski J."/>
            <person name="Ruckert C."/>
        </authorList>
    </citation>
    <scope>NUCLEOTIDE SEQUENCE</scope>
    <source>
        <strain evidence="1">CGMCC 4.7368</strain>
    </source>
</reference>
<evidence type="ECO:0000313" key="1">
    <source>
        <dbReference type="EMBL" id="GGO77592.1"/>
    </source>
</evidence>
<dbReference type="Proteomes" id="UP000646523">
    <property type="component" value="Unassembled WGS sequence"/>
</dbReference>